<accession>A0A252F5Z1</accession>
<keyword evidence="3" id="KW-1185">Reference proteome</keyword>
<sequence length="240" mass="26982">MAFDPGYDIGQIVSNKDIVNTFACGNMGGMRRSHKTNTLVLVTDYTKGLYHDKWIGGVLHYTGMGKRGDMDIHWSQNATLAESGSNGVDLHLFEVIDPGQYIYCGRVQLVAQPYTEIQPDEDGNNRLAWMFPVRPVPDNDVTKPKNYVFKDIEDYKARGKNIDVKLIKQQTKNGSTKRRRNSNSSGKIGLKGKTVKHIVYGIGVIMGYDGIIMTVKFSDCAEVKSLNYQLCMEKKLIEFT</sequence>
<organism evidence="2 3">
    <name type="scientific">Butyricicoccus porcorum</name>
    <dbReference type="NCBI Taxonomy" id="1945634"/>
    <lineage>
        <taxon>Bacteria</taxon>
        <taxon>Bacillati</taxon>
        <taxon>Bacillota</taxon>
        <taxon>Clostridia</taxon>
        <taxon>Eubacteriales</taxon>
        <taxon>Butyricicoccaceae</taxon>
        <taxon>Butyricicoccus</taxon>
    </lineage>
</organism>
<feature type="domain" description="ScoMcrA-like SRA" evidence="1">
    <location>
        <begin position="11"/>
        <end position="139"/>
    </location>
</feature>
<dbReference type="Proteomes" id="UP000194903">
    <property type="component" value="Unassembled WGS sequence"/>
</dbReference>
<dbReference type="RefSeq" id="WP_087017998.1">
    <property type="nucleotide sequence ID" value="NZ_NHOC01000003.1"/>
</dbReference>
<dbReference type="InterPro" id="IPR058712">
    <property type="entry name" value="SRA_ScoMcrA"/>
</dbReference>
<dbReference type="Pfam" id="PF26348">
    <property type="entry name" value="SRA_ScoMcrA"/>
    <property type="match status" value="1"/>
</dbReference>
<gene>
    <name evidence="2" type="ORF">CBW42_03955</name>
</gene>
<proteinExistence type="predicted"/>
<protein>
    <submittedName>
        <fullName evidence="2">HNH endonuclease</fullName>
    </submittedName>
</protein>
<name>A0A252F5Z1_9FIRM</name>
<dbReference type="GO" id="GO:0004519">
    <property type="term" value="F:endonuclease activity"/>
    <property type="evidence" value="ECO:0007669"/>
    <property type="project" value="UniProtKB-KW"/>
</dbReference>
<keyword evidence="2" id="KW-0255">Endonuclease</keyword>
<evidence type="ECO:0000313" key="3">
    <source>
        <dbReference type="Proteomes" id="UP000194903"/>
    </source>
</evidence>
<dbReference type="AlphaFoldDB" id="A0A252F5Z1"/>
<evidence type="ECO:0000259" key="1">
    <source>
        <dbReference type="Pfam" id="PF26348"/>
    </source>
</evidence>
<keyword evidence="2" id="KW-0378">Hydrolase</keyword>
<keyword evidence="2" id="KW-0540">Nuclease</keyword>
<comment type="caution">
    <text evidence="2">The sequence shown here is derived from an EMBL/GenBank/DDBJ whole genome shotgun (WGS) entry which is preliminary data.</text>
</comment>
<dbReference type="OrthoDB" id="9779761at2"/>
<evidence type="ECO:0000313" key="2">
    <source>
        <dbReference type="EMBL" id="OUM21197.1"/>
    </source>
</evidence>
<dbReference type="EMBL" id="NHOC01000003">
    <property type="protein sequence ID" value="OUM21197.1"/>
    <property type="molecule type" value="Genomic_DNA"/>
</dbReference>
<reference evidence="2 3" key="1">
    <citation type="submission" date="2017-05" db="EMBL/GenBank/DDBJ databases">
        <title>Butyricicoccus porcorum sp. nov. a butyrate-producing bacterium from the swine intestinal tract.</title>
        <authorList>
            <person name="Trachsel J."/>
            <person name="Humphrey S."/>
            <person name="Allen H.K."/>
        </authorList>
    </citation>
    <scope>NUCLEOTIDE SEQUENCE [LARGE SCALE GENOMIC DNA]</scope>
    <source>
        <strain evidence="2">BB10</strain>
    </source>
</reference>